<evidence type="ECO:0000313" key="3">
    <source>
        <dbReference type="Proteomes" id="UP000828390"/>
    </source>
</evidence>
<evidence type="ECO:0000313" key="2">
    <source>
        <dbReference type="EMBL" id="KAH3782354.1"/>
    </source>
</evidence>
<evidence type="ECO:0000256" key="1">
    <source>
        <dbReference type="SAM" id="MobiDB-lite"/>
    </source>
</evidence>
<protein>
    <submittedName>
        <fullName evidence="2">Uncharacterized protein</fullName>
    </submittedName>
</protein>
<accession>A0A9D4EMW2</accession>
<feature type="region of interest" description="Disordered" evidence="1">
    <location>
        <begin position="54"/>
        <end position="73"/>
    </location>
</feature>
<dbReference type="Proteomes" id="UP000828390">
    <property type="component" value="Unassembled WGS sequence"/>
</dbReference>
<reference evidence="2" key="1">
    <citation type="journal article" date="2019" name="bioRxiv">
        <title>The Genome of the Zebra Mussel, Dreissena polymorpha: A Resource for Invasive Species Research.</title>
        <authorList>
            <person name="McCartney M.A."/>
            <person name="Auch B."/>
            <person name="Kono T."/>
            <person name="Mallez S."/>
            <person name="Zhang Y."/>
            <person name="Obille A."/>
            <person name="Becker A."/>
            <person name="Abrahante J.E."/>
            <person name="Garbe J."/>
            <person name="Badalamenti J.P."/>
            <person name="Herman A."/>
            <person name="Mangelson H."/>
            <person name="Liachko I."/>
            <person name="Sullivan S."/>
            <person name="Sone E.D."/>
            <person name="Koren S."/>
            <person name="Silverstein K.A.T."/>
            <person name="Beckman K.B."/>
            <person name="Gohl D.M."/>
        </authorList>
    </citation>
    <scope>NUCLEOTIDE SEQUENCE</scope>
    <source>
        <strain evidence="2">Duluth1</strain>
        <tissue evidence="2">Whole animal</tissue>
    </source>
</reference>
<name>A0A9D4EMW2_DREPO</name>
<dbReference type="AlphaFoldDB" id="A0A9D4EMW2"/>
<reference evidence="2" key="2">
    <citation type="submission" date="2020-11" db="EMBL/GenBank/DDBJ databases">
        <authorList>
            <person name="McCartney M.A."/>
            <person name="Auch B."/>
            <person name="Kono T."/>
            <person name="Mallez S."/>
            <person name="Becker A."/>
            <person name="Gohl D.M."/>
            <person name="Silverstein K.A.T."/>
            <person name="Koren S."/>
            <person name="Bechman K.B."/>
            <person name="Herman A."/>
            <person name="Abrahante J.E."/>
            <person name="Garbe J."/>
        </authorList>
    </citation>
    <scope>NUCLEOTIDE SEQUENCE</scope>
    <source>
        <strain evidence="2">Duluth1</strain>
        <tissue evidence="2">Whole animal</tissue>
    </source>
</reference>
<dbReference type="EMBL" id="JAIWYP010000008">
    <property type="protein sequence ID" value="KAH3782354.1"/>
    <property type="molecule type" value="Genomic_DNA"/>
</dbReference>
<comment type="caution">
    <text evidence="2">The sequence shown here is derived from an EMBL/GenBank/DDBJ whole genome shotgun (WGS) entry which is preliminary data.</text>
</comment>
<keyword evidence="3" id="KW-1185">Reference proteome</keyword>
<organism evidence="2 3">
    <name type="scientific">Dreissena polymorpha</name>
    <name type="common">Zebra mussel</name>
    <name type="synonym">Mytilus polymorpha</name>
    <dbReference type="NCBI Taxonomy" id="45954"/>
    <lineage>
        <taxon>Eukaryota</taxon>
        <taxon>Metazoa</taxon>
        <taxon>Spiralia</taxon>
        <taxon>Lophotrochozoa</taxon>
        <taxon>Mollusca</taxon>
        <taxon>Bivalvia</taxon>
        <taxon>Autobranchia</taxon>
        <taxon>Heteroconchia</taxon>
        <taxon>Euheterodonta</taxon>
        <taxon>Imparidentia</taxon>
        <taxon>Neoheterodontei</taxon>
        <taxon>Myida</taxon>
        <taxon>Dreissenoidea</taxon>
        <taxon>Dreissenidae</taxon>
        <taxon>Dreissena</taxon>
    </lineage>
</organism>
<sequence length="73" mass="8406">MVPYTDLMQQPQERFGARDLPARTQGRFQVAHQETGQSLDDCSDRVLTLATKAFRDPPPQTPMSRQWRGFARD</sequence>
<proteinExistence type="predicted"/>
<gene>
    <name evidence="2" type="ORF">DPMN_160269</name>
</gene>